<keyword evidence="16" id="KW-1185">Reference proteome</keyword>
<feature type="binding site" evidence="11">
    <location>
        <position position="41"/>
    </location>
    <ligand>
        <name>Mg(2+)</name>
        <dbReference type="ChEBI" id="CHEBI:18420"/>
    </ligand>
</feature>
<evidence type="ECO:0000313" key="16">
    <source>
        <dbReference type="Proteomes" id="UP000276443"/>
    </source>
</evidence>
<dbReference type="HAMAP" id="MF_01263">
    <property type="entry name" value="CCA_bact_type3"/>
    <property type="match status" value="1"/>
</dbReference>
<dbReference type="OrthoDB" id="9805698at2"/>
<feature type="binding site" evidence="11">
    <location>
        <position position="31"/>
    </location>
    <ligand>
        <name>CTP</name>
        <dbReference type="ChEBI" id="CHEBI:37563"/>
    </ligand>
</feature>
<feature type="binding site" evidence="11">
    <location>
        <position position="112"/>
    </location>
    <ligand>
        <name>CTP</name>
        <dbReference type="ChEBI" id="CHEBI:37563"/>
    </ligand>
</feature>
<keyword evidence="8 11" id="KW-0067">ATP-binding</keyword>
<feature type="binding site" evidence="11">
    <location>
        <position position="155"/>
    </location>
    <ligand>
        <name>CTP</name>
        <dbReference type="ChEBI" id="CHEBI:37563"/>
    </ligand>
</feature>
<comment type="function">
    <text evidence="11">Catalyzes the addition and repair of the essential 3'-terminal CCA sequence in tRNAs without using a nucleic acid template. Adds these three nucleotides in the order of C, C, and A to the tRNA nucleotide-73, using CTP and ATP as substrates and producing inorganic pyrophosphate. tRNA 3'-terminal CCA addition is required both for tRNA processing and repair. Also involved in tRNA surveillance by mediating tandem CCA addition to generate a CCACCA at the 3' terminus of unstable tRNAs. While stable tRNAs receive only 3'-terminal CCA, unstable tRNAs are marked with CCACCA and rapidly degraded.</text>
</comment>
<comment type="similarity">
    <text evidence="11">Belongs to the tRNA nucleotidyltransferase/poly(A) polymerase family. Bacterial CCA-adding enzyme type 3 subfamily.</text>
</comment>
<dbReference type="GO" id="GO:0160016">
    <property type="term" value="F:CCACCA tRNA nucleotidyltransferase activity"/>
    <property type="evidence" value="ECO:0007669"/>
    <property type="project" value="RHEA"/>
</dbReference>
<evidence type="ECO:0000259" key="13">
    <source>
        <dbReference type="Pfam" id="PF12627"/>
    </source>
</evidence>
<evidence type="ECO:0000256" key="9">
    <source>
        <dbReference type="ARBA" id="ARBA00022842"/>
    </source>
</evidence>
<feature type="binding site" evidence="11">
    <location>
        <position position="161"/>
    </location>
    <ligand>
        <name>ATP</name>
        <dbReference type="ChEBI" id="CHEBI:30616"/>
    </ligand>
</feature>
<keyword evidence="7 11" id="KW-0692">RNA repair</keyword>
<feature type="domain" description="tRNA nucleotidyltransferase/poly(A) polymerase RNA and SrmB- binding" evidence="13">
    <location>
        <begin position="170"/>
        <end position="229"/>
    </location>
</feature>
<dbReference type="InterPro" id="IPR032810">
    <property type="entry name" value="CCA-adding_enz_C"/>
</dbReference>
<keyword evidence="10 11" id="KW-0694">RNA-binding</keyword>
<dbReference type="InterPro" id="IPR032828">
    <property type="entry name" value="PolyA_RNA-bd"/>
</dbReference>
<feature type="domain" description="CCA-adding enzyme C-terminal" evidence="14">
    <location>
        <begin position="252"/>
        <end position="390"/>
    </location>
</feature>
<feature type="binding site" evidence="11">
    <location>
        <position position="31"/>
    </location>
    <ligand>
        <name>ATP</name>
        <dbReference type="ChEBI" id="CHEBI:30616"/>
    </ligand>
</feature>
<dbReference type="GO" id="GO:0001680">
    <property type="term" value="P:tRNA 3'-terminal CCA addition"/>
    <property type="evidence" value="ECO:0007669"/>
    <property type="project" value="UniProtKB-UniRule"/>
</dbReference>
<dbReference type="InterPro" id="IPR002646">
    <property type="entry name" value="PolA_pol_head_dom"/>
</dbReference>
<evidence type="ECO:0000256" key="11">
    <source>
        <dbReference type="HAMAP-Rule" id="MF_01263"/>
    </source>
</evidence>
<evidence type="ECO:0000256" key="4">
    <source>
        <dbReference type="ARBA" id="ARBA00022695"/>
    </source>
</evidence>
<dbReference type="InterPro" id="IPR043519">
    <property type="entry name" value="NT_sf"/>
</dbReference>
<dbReference type="Pfam" id="PF12627">
    <property type="entry name" value="PolyA_pol_RNAbd"/>
    <property type="match status" value="1"/>
</dbReference>
<feature type="domain" description="Poly A polymerase head" evidence="12">
    <location>
        <begin position="23"/>
        <end position="143"/>
    </location>
</feature>
<evidence type="ECO:0000256" key="3">
    <source>
        <dbReference type="ARBA" id="ARBA00022694"/>
    </source>
</evidence>
<dbReference type="Pfam" id="PF13735">
    <property type="entry name" value="tRNA_NucTran2_2"/>
    <property type="match status" value="1"/>
</dbReference>
<dbReference type="CDD" id="cd05398">
    <property type="entry name" value="NT_ClassII-CCAase"/>
    <property type="match status" value="1"/>
</dbReference>
<evidence type="ECO:0000256" key="6">
    <source>
        <dbReference type="ARBA" id="ARBA00022741"/>
    </source>
</evidence>
<name>A0A3N5BEB7_9BACI</name>
<dbReference type="Gene3D" id="3.30.460.10">
    <property type="entry name" value="Beta Polymerase, domain 2"/>
    <property type="match status" value="1"/>
</dbReference>
<keyword evidence="3 11" id="KW-0819">tRNA processing</keyword>
<evidence type="ECO:0000256" key="10">
    <source>
        <dbReference type="ARBA" id="ARBA00022884"/>
    </source>
</evidence>
<evidence type="ECO:0000259" key="12">
    <source>
        <dbReference type="Pfam" id="PF01743"/>
    </source>
</evidence>
<dbReference type="GO" id="GO:0004810">
    <property type="term" value="F:CCA tRNA nucleotidyltransferase activity"/>
    <property type="evidence" value="ECO:0007669"/>
    <property type="project" value="UniProtKB-UniRule"/>
</dbReference>
<dbReference type="GO" id="GO:0000049">
    <property type="term" value="F:tRNA binding"/>
    <property type="evidence" value="ECO:0007669"/>
    <property type="project" value="UniProtKB-UniRule"/>
</dbReference>
<dbReference type="Pfam" id="PF01743">
    <property type="entry name" value="PolyA_pol"/>
    <property type="match status" value="1"/>
</dbReference>
<keyword evidence="5 11" id="KW-0479">Metal-binding</keyword>
<comment type="cofactor">
    <cofactor evidence="1 11">
        <name>Mg(2+)</name>
        <dbReference type="ChEBI" id="CHEBI:18420"/>
    </cofactor>
</comment>
<comment type="catalytic activity">
    <reaction evidence="11">
        <text>a tRNA with a 3' CCA end + 2 CTP + ATP = a tRNA with a 3' CCACCA end + 3 diphosphate</text>
        <dbReference type="Rhea" id="RHEA:76235"/>
        <dbReference type="Rhea" id="RHEA-COMP:10468"/>
        <dbReference type="Rhea" id="RHEA-COMP:18655"/>
        <dbReference type="ChEBI" id="CHEBI:30616"/>
        <dbReference type="ChEBI" id="CHEBI:33019"/>
        <dbReference type="ChEBI" id="CHEBI:37563"/>
        <dbReference type="ChEBI" id="CHEBI:83071"/>
        <dbReference type="ChEBI" id="CHEBI:195187"/>
    </reaction>
</comment>
<evidence type="ECO:0000259" key="14">
    <source>
        <dbReference type="Pfam" id="PF13735"/>
    </source>
</evidence>
<evidence type="ECO:0000256" key="7">
    <source>
        <dbReference type="ARBA" id="ARBA00022800"/>
    </source>
</evidence>
<dbReference type="Gene3D" id="1.10.3090.10">
    <property type="entry name" value="cca-adding enzyme, domain 2"/>
    <property type="match status" value="1"/>
</dbReference>
<sequence length="401" mass="47120">MVNKPFTQAKPIFENLYSNGFECYFVGGAVRDYLLNQSIGDIDIATNATPEEIQRIFQKTVPVGFEHGTVLVIEDGVSFEVTTYRTEGEYKDYRHPSYVEFVKNIQEDLSRRDFTINAIAMDLMGRIIDPFGGQEDLQNRIIRTVGKAEDRFNEDPLRMLRGIRFVSQLNFSMSHEAIQAIQNQRQLLEKISVERIADEISKLFSKQHIQFALDMMNETGIYKSLPILNDQEHVFMKLLSYDFDSPFEHTGLLVAFLHLLDRRISIQQWIKAYKLSNDIRNKANHLVEVYERYESEGLTNYVLYKADCALKDVMKLIHLLDEPVVDIQSVYERYEHLRIKNRHEMAINGQDLMNWFSNVKRGKWIGDFLEQIEYRIVKEELENDRNEIERLVKQWKAPENN</sequence>
<dbReference type="SUPFAM" id="SSF81301">
    <property type="entry name" value="Nucleotidyltransferase"/>
    <property type="match status" value="1"/>
</dbReference>
<dbReference type="GO" id="GO:0000287">
    <property type="term" value="F:magnesium ion binding"/>
    <property type="evidence" value="ECO:0007669"/>
    <property type="project" value="UniProtKB-UniRule"/>
</dbReference>
<feature type="binding site" evidence="11">
    <location>
        <position position="158"/>
    </location>
    <ligand>
        <name>ATP</name>
        <dbReference type="ChEBI" id="CHEBI:30616"/>
    </ligand>
</feature>
<dbReference type="AlphaFoldDB" id="A0A3N5BEB7"/>
<dbReference type="InterPro" id="IPR050264">
    <property type="entry name" value="Bact_CCA-adding_enz_type3_sf"/>
</dbReference>
<feature type="binding site" evidence="11">
    <location>
        <position position="161"/>
    </location>
    <ligand>
        <name>CTP</name>
        <dbReference type="ChEBI" id="CHEBI:37563"/>
    </ligand>
</feature>
<dbReference type="PANTHER" id="PTHR46173:SF1">
    <property type="entry name" value="CCA TRNA NUCLEOTIDYLTRANSFERASE 1, MITOCHONDRIAL"/>
    <property type="match status" value="1"/>
</dbReference>
<dbReference type="NCBIfam" id="NF009814">
    <property type="entry name" value="PRK13299.1"/>
    <property type="match status" value="1"/>
</dbReference>
<comment type="miscellaneous">
    <text evidence="11">A single active site specifically recognizes both ATP and CTP and is responsible for their addition.</text>
</comment>
<feature type="binding site" evidence="11">
    <location>
        <position position="43"/>
    </location>
    <ligand>
        <name>Mg(2+)</name>
        <dbReference type="ChEBI" id="CHEBI:18420"/>
    </ligand>
</feature>
<feature type="binding site" evidence="11">
    <location>
        <position position="28"/>
    </location>
    <ligand>
        <name>CTP</name>
        <dbReference type="ChEBI" id="CHEBI:37563"/>
    </ligand>
</feature>
<keyword evidence="4 11" id="KW-0548">Nucleotidyltransferase</keyword>
<evidence type="ECO:0000256" key="8">
    <source>
        <dbReference type="ARBA" id="ARBA00022840"/>
    </source>
</evidence>
<evidence type="ECO:0000256" key="2">
    <source>
        <dbReference type="ARBA" id="ARBA00022679"/>
    </source>
</evidence>
<accession>A0A3N5BEB7</accession>
<gene>
    <name evidence="11" type="primary">cca</name>
    <name evidence="15" type="ORF">EDC24_0671</name>
</gene>
<organism evidence="15 16">
    <name type="scientific">Aquisalibacillus elongatus</name>
    <dbReference type="NCBI Taxonomy" id="485577"/>
    <lineage>
        <taxon>Bacteria</taxon>
        <taxon>Bacillati</taxon>
        <taxon>Bacillota</taxon>
        <taxon>Bacilli</taxon>
        <taxon>Bacillales</taxon>
        <taxon>Bacillaceae</taxon>
        <taxon>Aquisalibacillus</taxon>
    </lineage>
</organism>
<reference evidence="15 16" key="1">
    <citation type="submission" date="2018-11" db="EMBL/GenBank/DDBJ databases">
        <title>Genomic Encyclopedia of Type Strains, Phase IV (KMG-IV): sequencing the most valuable type-strain genomes for metagenomic binning, comparative biology and taxonomic classification.</title>
        <authorList>
            <person name="Goeker M."/>
        </authorList>
    </citation>
    <scope>NUCLEOTIDE SEQUENCE [LARGE SCALE GENOMIC DNA]</scope>
    <source>
        <strain evidence="15 16">DSM 18090</strain>
    </source>
</reference>
<dbReference type="PANTHER" id="PTHR46173">
    <property type="entry name" value="CCA TRNA NUCLEOTIDYLTRANSFERASE 1, MITOCHONDRIAL"/>
    <property type="match status" value="1"/>
</dbReference>
<feature type="binding site" evidence="11">
    <location>
        <position position="158"/>
    </location>
    <ligand>
        <name>CTP</name>
        <dbReference type="ChEBI" id="CHEBI:37563"/>
    </ligand>
</feature>
<keyword evidence="9 11" id="KW-0460">Magnesium</keyword>
<dbReference type="EMBL" id="RKRF01000007">
    <property type="protein sequence ID" value="RPF55787.1"/>
    <property type="molecule type" value="Genomic_DNA"/>
</dbReference>
<evidence type="ECO:0000256" key="5">
    <source>
        <dbReference type="ARBA" id="ARBA00022723"/>
    </source>
</evidence>
<dbReference type="GO" id="GO:0005524">
    <property type="term" value="F:ATP binding"/>
    <property type="evidence" value="ECO:0007669"/>
    <property type="project" value="UniProtKB-UniRule"/>
</dbReference>
<evidence type="ECO:0000256" key="1">
    <source>
        <dbReference type="ARBA" id="ARBA00001946"/>
    </source>
</evidence>
<dbReference type="EC" id="2.7.7.72" evidence="11"/>
<keyword evidence="6 11" id="KW-0547">Nucleotide-binding</keyword>
<comment type="caution">
    <text evidence="15">The sequence shown here is derived from an EMBL/GenBank/DDBJ whole genome shotgun (WGS) entry which is preliminary data.</text>
</comment>
<dbReference type="Gene3D" id="1.10.246.80">
    <property type="match status" value="1"/>
</dbReference>
<proteinExistence type="inferred from homology"/>
<feature type="binding site" evidence="11">
    <location>
        <position position="164"/>
    </location>
    <ligand>
        <name>ATP</name>
        <dbReference type="ChEBI" id="CHEBI:30616"/>
    </ligand>
</feature>
<comment type="subunit">
    <text evidence="11">Homodimer.</text>
</comment>
<dbReference type="Proteomes" id="UP000276443">
    <property type="component" value="Unassembled WGS sequence"/>
</dbReference>
<feature type="binding site" evidence="11">
    <location>
        <position position="164"/>
    </location>
    <ligand>
        <name>CTP</name>
        <dbReference type="ChEBI" id="CHEBI:37563"/>
    </ligand>
</feature>
<feature type="binding site" evidence="11">
    <location>
        <position position="112"/>
    </location>
    <ligand>
        <name>ATP</name>
        <dbReference type="ChEBI" id="CHEBI:30616"/>
    </ligand>
</feature>
<protein>
    <recommendedName>
        <fullName evidence="11">CCA-adding enzyme</fullName>
        <ecNumber evidence="11">2.7.7.72</ecNumber>
    </recommendedName>
    <alternativeName>
        <fullName evidence="11">CCA tRNA nucleotidyltransferase</fullName>
    </alternativeName>
    <alternativeName>
        <fullName evidence="11">tRNA CCA-pyrophosphorylase</fullName>
    </alternativeName>
    <alternativeName>
        <fullName evidence="11">tRNA adenylyl-/cytidylyl- transferase</fullName>
    </alternativeName>
    <alternativeName>
        <fullName evidence="11">tRNA nucleotidyltransferase</fullName>
    </alternativeName>
    <alternativeName>
        <fullName evidence="11">tRNA-NT</fullName>
    </alternativeName>
</protein>
<evidence type="ECO:0000313" key="15">
    <source>
        <dbReference type="EMBL" id="RPF55787.1"/>
    </source>
</evidence>
<feature type="binding site" evidence="11">
    <location>
        <position position="155"/>
    </location>
    <ligand>
        <name>ATP</name>
        <dbReference type="ChEBI" id="CHEBI:30616"/>
    </ligand>
</feature>
<dbReference type="GO" id="GO:0042245">
    <property type="term" value="P:RNA repair"/>
    <property type="evidence" value="ECO:0007669"/>
    <property type="project" value="UniProtKB-KW"/>
</dbReference>
<keyword evidence="2 11" id="KW-0808">Transferase</keyword>
<dbReference type="SUPFAM" id="SSF81891">
    <property type="entry name" value="Poly A polymerase C-terminal region-like"/>
    <property type="match status" value="1"/>
</dbReference>
<dbReference type="InterPro" id="IPR023068">
    <property type="entry name" value="CCA-adding_enz_firmicutes"/>
</dbReference>
<comment type="catalytic activity">
    <reaction evidence="11">
        <text>a tRNA precursor + 2 CTP + ATP = a tRNA with a 3' CCA end + 3 diphosphate</text>
        <dbReference type="Rhea" id="RHEA:14433"/>
        <dbReference type="Rhea" id="RHEA-COMP:10465"/>
        <dbReference type="Rhea" id="RHEA-COMP:10468"/>
        <dbReference type="ChEBI" id="CHEBI:30616"/>
        <dbReference type="ChEBI" id="CHEBI:33019"/>
        <dbReference type="ChEBI" id="CHEBI:37563"/>
        <dbReference type="ChEBI" id="CHEBI:74896"/>
        <dbReference type="ChEBI" id="CHEBI:83071"/>
        <dbReference type="EC" id="2.7.7.72"/>
    </reaction>
</comment>
<feature type="binding site" evidence="11">
    <location>
        <position position="28"/>
    </location>
    <ligand>
        <name>ATP</name>
        <dbReference type="ChEBI" id="CHEBI:30616"/>
    </ligand>
</feature>